<organism evidence="2 3">
    <name type="scientific">Venturia effusa</name>
    <dbReference type="NCBI Taxonomy" id="50376"/>
    <lineage>
        <taxon>Eukaryota</taxon>
        <taxon>Fungi</taxon>
        <taxon>Dikarya</taxon>
        <taxon>Ascomycota</taxon>
        <taxon>Pezizomycotina</taxon>
        <taxon>Dothideomycetes</taxon>
        <taxon>Pleosporomycetidae</taxon>
        <taxon>Venturiales</taxon>
        <taxon>Venturiaceae</taxon>
        <taxon>Venturia</taxon>
    </lineage>
</organism>
<feature type="region of interest" description="Disordered" evidence="1">
    <location>
        <begin position="329"/>
        <end position="375"/>
    </location>
</feature>
<dbReference type="AlphaFoldDB" id="A0A517L301"/>
<dbReference type="PANTHER" id="PTHR42107:SF1">
    <property type="entry name" value="WHIM1 DOMAIN-CONTAINING PROTEIN"/>
    <property type="match status" value="1"/>
</dbReference>
<gene>
    <name evidence="2" type="ORF">FKW77_003669</name>
</gene>
<name>A0A517L301_9PEZI</name>
<feature type="compositionally biased region" description="Acidic residues" evidence="1">
    <location>
        <begin position="334"/>
        <end position="343"/>
    </location>
</feature>
<dbReference type="STRING" id="50376.A0A517L301"/>
<protein>
    <recommendedName>
        <fullName evidence="4">WHIM1 domain-containing protein</fullName>
    </recommendedName>
</protein>
<reference evidence="2 3" key="1">
    <citation type="submission" date="2019-07" db="EMBL/GenBank/DDBJ databases">
        <title>Finished genome of Venturia effusa.</title>
        <authorList>
            <person name="Young C.A."/>
            <person name="Cox M.P."/>
            <person name="Ganley A.R.D."/>
            <person name="David W.J."/>
        </authorList>
    </citation>
    <scope>NUCLEOTIDE SEQUENCE [LARGE SCALE GENOMIC DNA]</scope>
    <source>
        <strain evidence="3">albino</strain>
    </source>
</reference>
<sequence>MSGASSPLSSLSSAPPSDNERPRITLNDNPVDAPSPASDMTSPTASQNTPKRKREPSPPHEETLADNEDVAFIVMFRSRFSDAFPPKLIHFGPQDIENGVAGTLPSPQVESLLCALLALVLNRKKPIERGHHTRALEEAISTHRSQWPSSWNKRSPLSGQGSFDTMLPKERLTLIKAVIMWSLHSSDAIKTMLADSYKQSRHDDDLNQPLSVQPWGKDGEKRRYWLIEGRDDTPFRLYRESNPLLKKNTWRSIAGTIEELRGIAEKLAEETSQASRRLSTRIMNAIPRFEATEEKRKRREYRQARKAQFVRPDPGFGMYEGRTRGKRLRYTYSDEGEGDESEFADTSRRSTRNPGVAAPADPSRPTITSSGRQVRSRMGGMYGESLLSGHAEIDGASVTEGYSDASERPGRPTRASRRGDSNGRIKPRKHIEGYNSLDELEDEEDAMSSGHDWDAGDEDDLDDNLDEDGEEVSDGSEDEDLEPKSLIVTLRYGKMKTPTNQATTTSNPEVAQSLPSPVTEAPRSNEDVLEQQANGDPFSSKILQVPAAGQPTPTLKEIHHDPPNHASSMPTAAPPGMLAVNPASASPPDTLSPKVPQYHAQSGFDVHKTVPSPAPVSTI</sequence>
<feature type="compositionally biased region" description="Polar residues" evidence="1">
    <location>
        <begin position="497"/>
        <end position="516"/>
    </location>
</feature>
<accession>A0A517L301</accession>
<evidence type="ECO:0000256" key="1">
    <source>
        <dbReference type="SAM" id="MobiDB-lite"/>
    </source>
</evidence>
<feature type="region of interest" description="Disordered" evidence="1">
    <location>
        <begin position="551"/>
        <end position="619"/>
    </location>
</feature>
<evidence type="ECO:0000313" key="3">
    <source>
        <dbReference type="Proteomes" id="UP000316270"/>
    </source>
</evidence>
<feature type="region of interest" description="Disordered" evidence="1">
    <location>
        <begin position="1"/>
        <end position="66"/>
    </location>
</feature>
<keyword evidence="3" id="KW-1185">Reference proteome</keyword>
<feature type="region of interest" description="Disordered" evidence="1">
    <location>
        <begin position="400"/>
        <end position="535"/>
    </location>
</feature>
<evidence type="ECO:0000313" key="2">
    <source>
        <dbReference type="EMBL" id="QDS70021.1"/>
    </source>
</evidence>
<feature type="compositionally biased region" description="Acidic residues" evidence="1">
    <location>
        <begin position="455"/>
        <end position="481"/>
    </location>
</feature>
<feature type="compositionally biased region" description="Polar residues" evidence="1">
    <location>
        <begin position="38"/>
        <end position="49"/>
    </location>
</feature>
<feature type="compositionally biased region" description="Low complexity" evidence="1">
    <location>
        <begin position="1"/>
        <end position="17"/>
    </location>
</feature>
<dbReference type="Proteomes" id="UP000316270">
    <property type="component" value="Chromosome 4"/>
</dbReference>
<dbReference type="EMBL" id="CP042188">
    <property type="protein sequence ID" value="QDS70021.1"/>
    <property type="molecule type" value="Genomic_DNA"/>
</dbReference>
<evidence type="ECO:0008006" key="4">
    <source>
        <dbReference type="Google" id="ProtNLM"/>
    </source>
</evidence>
<dbReference type="OrthoDB" id="349045at2759"/>
<dbReference type="PANTHER" id="PTHR42107">
    <property type="entry name" value="YALI0D24453P"/>
    <property type="match status" value="1"/>
</dbReference>
<proteinExistence type="predicted"/>